<accession>A0ABD5W442</accession>
<protein>
    <submittedName>
        <fullName evidence="5">Uncharacterized protein</fullName>
    </submittedName>
</protein>
<evidence type="ECO:0000313" key="6">
    <source>
        <dbReference type="Proteomes" id="UP001596445"/>
    </source>
</evidence>
<reference evidence="5 6" key="1">
    <citation type="journal article" date="2019" name="Int. J. Syst. Evol. Microbiol.">
        <title>The Global Catalogue of Microorganisms (GCM) 10K type strain sequencing project: providing services to taxonomists for standard genome sequencing and annotation.</title>
        <authorList>
            <consortium name="The Broad Institute Genomics Platform"/>
            <consortium name="The Broad Institute Genome Sequencing Center for Infectious Disease"/>
            <person name="Wu L."/>
            <person name="Ma J."/>
        </authorList>
    </citation>
    <scope>NUCLEOTIDE SEQUENCE [LARGE SCALE GENOMIC DNA]</scope>
    <source>
        <strain evidence="5 6">JCM 30072</strain>
    </source>
</reference>
<dbReference type="InterPro" id="IPR055520">
    <property type="entry name" value="DUF7094"/>
</dbReference>
<dbReference type="InterPro" id="IPR055522">
    <property type="entry name" value="DUF7096"/>
</dbReference>
<evidence type="ECO:0000313" key="5">
    <source>
        <dbReference type="EMBL" id="MFC7057487.1"/>
    </source>
</evidence>
<dbReference type="AlphaFoldDB" id="A0ABD5W442"/>
<dbReference type="InterPro" id="IPR056397">
    <property type="entry name" value="Fn3_arc"/>
</dbReference>
<keyword evidence="1" id="KW-0175">Coiled coil</keyword>
<evidence type="ECO:0000259" key="4">
    <source>
        <dbReference type="Pfam" id="PF23379"/>
    </source>
</evidence>
<feature type="coiled-coil region" evidence="1">
    <location>
        <begin position="75"/>
        <end position="109"/>
    </location>
</feature>
<dbReference type="Pfam" id="PF23379">
    <property type="entry name" value="DUF7096"/>
    <property type="match status" value="1"/>
</dbReference>
<dbReference type="RefSeq" id="WP_382184272.1">
    <property type="nucleotide sequence ID" value="NZ_JBHSZI010000001.1"/>
</dbReference>
<organism evidence="5 6">
    <name type="scientific">Halovenus salina</name>
    <dbReference type="NCBI Taxonomy" id="1510225"/>
    <lineage>
        <taxon>Archaea</taxon>
        <taxon>Methanobacteriati</taxon>
        <taxon>Methanobacteriota</taxon>
        <taxon>Stenosarchaea group</taxon>
        <taxon>Halobacteria</taxon>
        <taxon>Halobacteriales</taxon>
        <taxon>Haloarculaceae</taxon>
        <taxon>Halovenus</taxon>
    </lineage>
</organism>
<feature type="domain" description="DUF7096" evidence="4">
    <location>
        <begin position="11"/>
        <end position="136"/>
    </location>
</feature>
<evidence type="ECO:0000259" key="2">
    <source>
        <dbReference type="Pfam" id="PF23374"/>
    </source>
</evidence>
<keyword evidence="6" id="KW-1185">Reference proteome</keyword>
<gene>
    <name evidence="5" type="ORF">ACFQQG_04000</name>
</gene>
<evidence type="ECO:0000259" key="3">
    <source>
        <dbReference type="Pfam" id="PF23375"/>
    </source>
</evidence>
<dbReference type="EMBL" id="JBHSZI010000001">
    <property type="protein sequence ID" value="MFC7057487.1"/>
    <property type="molecule type" value="Genomic_DNA"/>
</dbReference>
<feature type="domain" description="Fibronectin-III type-like" evidence="2">
    <location>
        <begin position="302"/>
        <end position="372"/>
    </location>
</feature>
<feature type="domain" description="DUF7094" evidence="3">
    <location>
        <begin position="185"/>
        <end position="294"/>
    </location>
</feature>
<dbReference type="Proteomes" id="UP001596445">
    <property type="component" value="Unassembled WGS sequence"/>
</dbReference>
<comment type="caution">
    <text evidence="5">The sequence shown here is derived from an EMBL/GenBank/DDBJ whole genome shotgun (WGS) entry which is preliminary data.</text>
</comment>
<name>A0ABD5W442_9EURY</name>
<evidence type="ECO:0000256" key="1">
    <source>
        <dbReference type="SAM" id="Coils"/>
    </source>
</evidence>
<sequence length="382" mass="42412">MTASADEPLWEAGQVTNSTTHIIDVSNSSNYLSLDESEIKQQQYESVSLDVAGAVQGDALRLQGEHRKRGLQQQLSNTEDERAFHDRLLTELEQSALALETQERQLYRQYGNGDIRETQLFRELVRLGVAGEQYRNIADVMQQAIDTDSLSSRYSNFNGEPSLLQSAFLSQIETGLSTADATQMYVQAGNESLILASVEDGTFLREATLLGEYDRDASEQFGIGDASEARDALERAQNLYPWSMKDTFNPQLRGFGNSATYRVTSSHTHGTLQTYIDGRTTNPYHEIHEKNAFSVPVTDFTQATNDGIRIDIQLTNPTGPMLIEVIETDDLIYNNITVSVEDTPIRTMSSGGDFYTVQPVGSFEITAETDTGQEVSIAVFPD</sequence>
<dbReference type="Pfam" id="PF23375">
    <property type="entry name" value="DUF7094"/>
    <property type="match status" value="1"/>
</dbReference>
<proteinExistence type="predicted"/>
<dbReference type="Pfam" id="PF23374">
    <property type="entry name" value="Fn3_arc"/>
    <property type="match status" value="1"/>
</dbReference>